<dbReference type="AlphaFoldDB" id="A0A7R8WE07"/>
<dbReference type="PANTHER" id="PTHR24056">
    <property type="entry name" value="CELL DIVISION PROTEIN KINASE"/>
    <property type="match status" value="1"/>
</dbReference>
<keyword evidence="2 7" id="KW-0723">Serine/threonine-protein kinase</keyword>
<dbReference type="InterPro" id="IPR008271">
    <property type="entry name" value="Ser/Thr_kinase_AS"/>
</dbReference>
<dbReference type="PROSITE" id="PS00107">
    <property type="entry name" value="PROTEIN_KINASE_ATP"/>
    <property type="match status" value="1"/>
</dbReference>
<protein>
    <submittedName>
        <fullName evidence="9">Uncharacterized protein</fullName>
    </submittedName>
</protein>
<evidence type="ECO:0000256" key="3">
    <source>
        <dbReference type="ARBA" id="ARBA00022679"/>
    </source>
</evidence>
<dbReference type="InterPro" id="IPR017441">
    <property type="entry name" value="Protein_kinase_ATP_BS"/>
</dbReference>
<evidence type="ECO:0000256" key="6">
    <source>
        <dbReference type="ARBA" id="ARBA00022840"/>
    </source>
</evidence>
<dbReference type="GO" id="GO:0004693">
    <property type="term" value="F:cyclin-dependent protein serine/threonine kinase activity"/>
    <property type="evidence" value="ECO:0007669"/>
    <property type="project" value="TreeGrafter"/>
</dbReference>
<evidence type="ECO:0000256" key="1">
    <source>
        <dbReference type="ARBA" id="ARBA00006485"/>
    </source>
</evidence>
<dbReference type="InterPro" id="IPR011009">
    <property type="entry name" value="Kinase-like_dom_sf"/>
</dbReference>
<feature type="compositionally biased region" description="Basic and acidic residues" evidence="8">
    <location>
        <begin position="394"/>
        <end position="408"/>
    </location>
</feature>
<dbReference type="GO" id="GO:0000307">
    <property type="term" value="C:cyclin-dependent protein kinase holoenzyme complex"/>
    <property type="evidence" value="ECO:0007669"/>
    <property type="project" value="TreeGrafter"/>
</dbReference>
<dbReference type="PROSITE" id="PS50011">
    <property type="entry name" value="PROTEIN_KINASE_DOM"/>
    <property type="match status" value="1"/>
</dbReference>
<dbReference type="Gene3D" id="3.30.200.20">
    <property type="entry name" value="Phosphorylase Kinase, domain 1"/>
    <property type="match status" value="1"/>
</dbReference>
<dbReference type="PROSITE" id="PS00108">
    <property type="entry name" value="PROTEIN_KINASE_ST"/>
    <property type="match status" value="1"/>
</dbReference>
<dbReference type="PANTHER" id="PTHR24056:SF550">
    <property type="entry name" value="CHROMOSOME UNDETERMINED SCAFFOLD_44, WHOLE GENOME SHOTGUN SEQUENCE"/>
    <property type="match status" value="1"/>
</dbReference>
<dbReference type="EMBL" id="OB661122">
    <property type="protein sequence ID" value="CAD7227399.1"/>
    <property type="molecule type" value="Genomic_DNA"/>
</dbReference>
<dbReference type="Pfam" id="PF00069">
    <property type="entry name" value="Pkinase"/>
    <property type="match status" value="1"/>
</dbReference>
<dbReference type="SMART" id="SM00220">
    <property type="entry name" value="S_TKc"/>
    <property type="match status" value="1"/>
</dbReference>
<evidence type="ECO:0000256" key="5">
    <source>
        <dbReference type="ARBA" id="ARBA00022777"/>
    </source>
</evidence>
<dbReference type="CDD" id="cd07829">
    <property type="entry name" value="STKc_CDK_like"/>
    <property type="match status" value="1"/>
</dbReference>
<keyword evidence="4 7" id="KW-0547">Nucleotide-binding</keyword>
<keyword evidence="5" id="KW-0418">Kinase</keyword>
<keyword evidence="3" id="KW-0808">Transferase</keyword>
<dbReference type="GO" id="GO:0005737">
    <property type="term" value="C:cytoplasm"/>
    <property type="evidence" value="ECO:0007669"/>
    <property type="project" value="TreeGrafter"/>
</dbReference>
<dbReference type="Gene3D" id="1.10.510.10">
    <property type="entry name" value="Transferase(Phosphotransferase) domain 1"/>
    <property type="match status" value="1"/>
</dbReference>
<dbReference type="SUPFAM" id="SSF56112">
    <property type="entry name" value="Protein kinase-like (PK-like)"/>
    <property type="match status" value="1"/>
</dbReference>
<evidence type="ECO:0000313" key="9">
    <source>
        <dbReference type="EMBL" id="CAD7227399.1"/>
    </source>
</evidence>
<name>A0A7R8WE07_9CRUS</name>
<dbReference type="InterPro" id="IPR000719">
    <property type="entry name" value="Prot_kinase_dom"/>
</dbReference>
<dbReference type="GO" id="GO:0030332">
    <property type="term" value="F:cyclin binding"/>
    <property type="evidence" value="ECO:0007669"/>
    <property type="project" value="TreeGrafter"/>
</dbReference>
<keyword evidence="6 7" id="KW-0067">ATP-binding</keyword>
<reference evidence="9" key="1">
    <citation type="submission" date="2020-11" db="EMBL/GenBank/DDBJ databases">
        <authorList>
            <person name="Tran Van P."/>
        </authorList>
    </citation>
    <scope>NUCLEOTIDE SEQUENCE</scope>
</reference>
<dbReference type="GO" id="GO:0000082">
    <property type="term" value="P:G1/S transition of mitotic cell cycle"/>
    <property type="evidence" value="ECO:0007669"/>
    <property type="project" value="TreeGrafter"/>
</dbReference>
<evidence type="ECO:0000256" key="2">
    <source>
        <dbReference type="ARBA" id="ARBA00022527"/>
    </source>
</evidence>
<proteinExistence type="inferred from homology"/>
<dbReference type="GO" id="GO:0007165">
    <property type="term" value="P:signal transduction"/>
    <property type="evidence" value="ECO:0007669"/>
    <property type="project" value="TreeGrafter"/>
</dbReference>
<sequence>MDPDQFLGLMVDRFSRTRSPSKKDEFSSTLEVMETLRSRYHWLEKVGEGTYGCVYKAVDKATGNTVALKKTLLDVPGGVPQSSLREILTMRDLSHPNIARLRCVHATPSHIYMVFDFVEYDLRRVMEKLPRRQGLPLPVVKLFLWQLLEACRFMHINHRIYHRDMKPPNILVTESGEFCLVTESGEFFLVTESGVVQLTDFGLARSCPSPPTHAMTVEVVTLWYRPPEILLRTEIYDHAVDIWSLACIFFEMVMGEVLYPGDSEIDQIFKIFRCRGTPTEACWPGVSGLQGFQGAFPRWTSRPMMEKVAHPEAADLIEKMLVLAPAQRLPCSEALKHPFLSDCTQKGFMLEAKARLRRILNTRSHPSIPPCPMLPPSGTAEADSGIELMDMEEEHDRSRERLHLPASS</sequence>
<gene>
    <name evidence="9" type="ORF">CTOB1V02_LOCUS5306</name>
</gene>
<comment type="similarity">
    <text evidence="1">Belongs to the protein kinase superfamily. CMGC Ser/Thr protein kinase family. CDC2/CDKX subfamily.</text>
</comment>
<evidence type="ECO:0000256" key="4">
    <source>
        <dbReference type="ARBA" id="ARBA00022741"/>
    </source>
</evidence>
<dbReference type="GO" id="GO:0010468">
    <property type="term" value="P:regulation of gene expression"/>
    <property type="evidence" value="ECO:0007669"/>
    <property type="project" value="TreeGrafter"/>
</dbReference>
<dbReference type="GO" id="GO:0005524">
    <property type="term" value="F:ATP binding"/>
    <property type="evidence" value="ECO:0007669"/>
    <property type="project" value="UniProtKB-UniRule"/>
</dbReference>
<dbReference type="GO" id="GO:0010389">
    <property type="term" value="P:regulation of G2/M transition of mitotic cell cycle"/>
    <property type="evidence" value="ECO:0007669"/>
    <property type="project" value="TreeGrafter"/>
</dbReference>
<dbReference type="InterPro" id="IPR050108">
    <property type="entry name" value="CDK"/>
</dbReference>
<evidence type="ECO:0000256" key="8">
    <source>
        <dbReference type="SAM" id="MobiDB-lite"/>
    </source>
</evidence>
<accession>A0A7R8WE07</accession>
<dbReference type="GO" id="GO:0005634">
    <property type="term" value="C:nucleus"/>
    <property type="evidence" value="ECO:0007669"/>
    <property type="project" value="TreeGrafter"/>
</dbReference>
<organism evidence="9">
    <name type="scientific">Cyprideis torosa</name>
    <dbReference type="NCBI Taxonomy" id="163714"/>
    <lineage>
        <taxon>Eukaryota</taxon>
        <taxon>Metazoa</taxon>
        <taxon>Ecdysozoa</taxon>
        <taxon>Arthropoda</taxon>
        <taxon>Crustacea</taxon>
        <taxon>Oligostraca</taxon>
        <taxon>Ostracoda</taxon>
        <taxon>Podocopa</taxon>
        <taxon>Podocopida</taxon>
        <taxon>Cytherocopina</taxon>
        <taxon>Cytheroidea</taxon>
        <taxon>Cytherideidae</taxon>
        <taxon>Cyprideis</taxon>
    </lineage>
</organism>
<feature type="region of interest" description="Disordered" evidence="8">
    <location>
        <begin position="389"/>
        <end position="408"/>
    </location>
</feature>
<evidence type="ECO:0000256" key="7">
    <source>
        <dbReference type="RuleBase" id="RU000304"/>
    </source>
</evidence>